<dbReference type="Proteomes" id="UP000006906">
    <property type="component" value="Chromosome 3"/>
</dbReference>
<dbReference type="SUPFAM" id="SSF55486">
    <property type="entry name" value="Metalloproteases ('zincins'), catalytic domain"/>
    <property type="match status" value="1"/>
</dbReference>
<reference evidence="4 5" key="1">
    <citation type="journal article" date="2007" name="Science">
        <title>The Chlamydomonas genome reveals the evolution of key animal and plant functions.</title>
        <authorList>
            <person name="Merchant S.S."/>
            <person name="Prochnik S.E."/>
            <person name="Vallon O."/>
            <person name="Harris E.H."/>
            <person name="Karpowicz S.J."/>
            <person name="Witman G.B."/>
            <person name="Terry A."/>
            <person name="Salamov A."/>
            <person name="Fritz-Laylin L.K."/>
            <person name="Marechal-Drouard L."/>
            <person name="Marshall W.F."/>
            <person name="Qu L.H."/>
            <person name="Nelson D.R."/>
            <person name="Sanderfoot A.A."/>
            <person name="Spalding M.H."/>
            <person name="Kapitonov V.V."/>
            <person name="Ren Q."/>
            <person name="Ferris P."/>
            <person name="Lindquist E."/>
            <person name="Shapiro H."/>
            <person name="Lucas S.M."/>
            <person name="Grimwood J."/>
            <person name="Schmutz J."/>
            <person name="Cardol P."/>
            <person name="Cerutti H."/>
            <person name="Chanfreau G."/>
            <person name="Chen C.L."/>
            <person name="Cognat V."/>
            <person name="Croft M.T."/>
            <person name="Dent R."/>
            <person name="Dutcher S."/>
            <person name="Fernandez E."/>
            <person name="Fukuzawa H."/>
            <person name="Gonzalez-Ballester D."/>
            <person name="Gonzalez-Halphen D."/>
            <person name="Hallmann A."/>
            <person name="Hanikenne M."/>
            <person name="Hippler M."/>
            <person name="Inwood W."/>
            <person name="Jabbari K."/>
            <person name="Kalanon M."/>
            <person name="Kuras R."/>
            <person name="Lefebvre P.A."/>
            <person name="Lemaire S.D."/>
            <person name="Lobanov A.V."/>
            <person name="Lohr M."/>
            <person name="Manuell A."/>
            <person name="Meier I."/>
            <person name="Mets L."/>
            <person name="Mittag M."/>
            <person name="Mittelmeier T."/>
            <person name="Moroney J.V."/>
            <person name="Moseley J."/>
            <person name="Napoli C."/>
            <person name="Nedelcu A.M."/>
            <person name="Niyogi K."/>
            <person name="Novoselov S.V."/>
            <person name="Paulsen I.T."/>
            <person name="Pazour G."/>
            <person name="Purton S."/>
            <person name="Ral J.P."/>
            <person name="Riano-Pachon D.M."/>
            <person name="Riekhof W."/>
            <person name="Rymarquis L."/>
            <person name="Schroda M."/>
            <person name="Stern D."/>
            <person name="Umen J."/>
            <person name="Willows R."/>
            <person name="Wilson N."/>
            <person name="Zimmer S.L."/>
            <person name="Allmer J."/>
            <person name="Balk J."/>
            <person name="Bisova K."/>
            <person name="Chen C.J."/>
            <person name="Elias M."/>
            <person name="Gendler K."/>
            <person name="Hauser C."/>
            <person name="Lamb M.R."/>
            <person name="Ledford H."/>
            <person name="Long J.C."/>
            <person name="Minagawa J."/>
            <person name="Page M.D."/>
            <person name="Pan J."/>
            <person name="Pootakham W."/>
            <person name="Roje S."/>
            <person name="Rose A."/>
            <person name="Stahlberg E."/>
            <person name="Terauchi A.M."/>
            <person name="Yang P."/>
            <person name="Ball S."/>
            <person name="Bowler C."/>
            <person name="Dieckmann C.L."/>
            <person name="Gladyshev V.N."/>
            <person name="Green P."/>
            <person name="Jorgensen R."/>
            <person name="Mayfield S."/>
            <person name="Mueller-Roeber B."/>
            <person name="Rajamani S."/>
            <person name="Sayre R.T."/>
            <person name="Brokstein P."/>
            <person name="Dubchak I."/>
            <person name="Goodstein D."/>
            <person name="Hornick L."/>
            <person name="Huang Y.W."/>
            <person name="Jhaveri J."/>
            <person name="Luo Y."/>
            <person name="Martinez D."/>
            <person name="Ngau W.C."/>
            <person name="Otillar B."/>
            <person name="Poliakov A."/>
            <person name="Porter A."/>
            <person name="Szajkowski L."/>
            <person name="Werner G."/>
            <person name="Zhou K."/>
            <person name="Grigoriev I.V."/>
            <person name="Rokhsar D.S."/>
            <person name="Grossman A.R."/>
        </authorList>
    </citation>
    <scope>NUCLEOTIDE SEQUENCE [LARGE SCALE GENOMIC DNA]</scope>
    <source>
        <strain evidence="5">CC-503</strain>
    </source>
</reference>
<dbReference type="OrthoDB" id="529266at2759"/>
<organism evidence="4 5">
    <name type="scientific">Chlamydomonas reinhardtii</name>
    <name type="common">Chlamydomonas smithii</name>
    <dbReference type="NCBI Taxonomy" id="3055"/>
    <lineage>
        <taxon>Eukaryota</taxon>
        <taxon>Viridiplantae</taxon>
        <taxon>Chlorophyta</taxon>
        <taxon>core chlorophytes</taxon>
        <taxon>Chlorophyceae</taxon>
        <taxon>CS clade</taxon>
        <taxon>Chlamydomonadales</taxon>
        <taxon>Chlamydomonadaceae</taxon>
        <taxon>Chlamydomonas</taxon>
    </lineage>
</organism>
<evidence type="ECO:0000256" key="1">
    <source>
        <dbReference type="SAM" id="MobiDB-lite"/>
    </source>
</evidence>
<dbReference type="AlphaFoldDB" id="A8J363"/>
<feature type="compositionally biased region" description="Pro residues" evidence="1">
    <location>
        <begin position="722"/>
        <end position="736"/>
    </location>
</feature>
<dbReference type="GeneID" id="5721303"/>
<keyword evidence="2" id="KW-0732">Signal</keyword>
<gene>
    <name evidence="4" type="ORF">CHLRE_03g144564v5</name>
</gene>
<dbReference type="EMBL" id="CM008964">
    <property type="protein sequence ID" value="PNW84421.1"/>
    <property type="molecule type" value="Genomic_DNA"/>
</dbReference>
<feature type="compositionally biased region" description="Basic residues" evidence="1">
    <location>
        <begin position="745"/>
        <end position="756"/>
    </location>
</feature>
<dbReference type="KEGG" id="cre:CHLRE_03g144564v5"/>
<dbReference type="InterPro" id="IPR008752">
    <property type="entry name" value="Peptidase_M11"/>
</dbReference>
<feature type="domain" description="Peptidase M11 gametolysin" evidence="3">
    <location>
        <begin position="251"/>
        <end position="580"/>
    </location>
</feature>
<protein>
    <recommendedName>
        <fullName evidence="3">Peptidase M11 gametolysin domain-containing protein</fullName>
    </recommendedName>
</protein>
<accession>A8J363</accession>
<evidence type="ECO:0000313" key="5">
    <source>
        <dbReference type="Proteomes" id="UP000006906"/>
    </source>
</evidence>
<feature type="signal peptide" evidence="2">
    <location>
        <begin position="1"/>
        <end position="24"/>
    </location>
</feature>
<feature type="region of interest" description="Disordered" evidence="1">
    <location>
        <begin position="31"/>
        <end position="51"/>
    </location>
</feature>
<evidence type="ECO:0000259" key="3">
    <source>
        <dbReference type="Pfam" id="PF05548"/>
    </source>
</evidence>
<dbReference type="HOGENOM" id="CLU_368590_0_0_1"/>
<dbReference type="Gramene" id="PNW84421">
    <property type="protein sequence ID" value="PNW84421"/>
    <property type="gene ID" value="CHLRE_03g144564v5"/>
</dbReference>
<sequence length="756" mass="80821">MAHHGALYKLFLVAGLCLAIQVDAASRSYLTRPPPLKRPPPHRSPPRQVSPAPVEVVTVLVNVSGQLSQSLGHGIVEKDASSDDSAWNLVLQEEQIARLVPTSPKTPEEASVNTRIELETDDTLITGDPVETSLALDVPKSVADKLGLDVAADGGPAASGNSTDGTDSGSRRRLTEVEHRARRMMLDFHGTRRTLAEFNDLTDVLSQLGVQNQVPKAKVPKTGSGKKNGGAKDLMIIGGKPLNVTSITFFFTSSSCGINPVLSESQIRARWYDNGDSAPVTASLQRYHRVCSYNKLGFYPDRNLVFGPIDVPCTGSMPTKGAYDLRKGKGNKINLDGEMYGLYDLAKAWLRANRPDVLAQLPFLRRKVLVWPWNNQAQLLKNGDLEIAAWAGMANMGCPGNPDPSGIVPDCLTWMNTDLPSTTIDLTTLFQELGHNIGLAHSSRTVCDAAGCVKDEYGDSTDPMGGAGPISGDKSYICLSAPQAYKAGWAVPLANLNSTNLEDGGGFTDYAVPSMHTTDTNYIRVAIDQTGIATTDRLKPERAIYISFRVAQPLGGYDSGLPKELNARVWVHEYNETANGLTANLKTPPMVLNMLDLPVLDPKTKKVSPPVVPGWGPLPARAVLPSAFGAGDSLTIWLKSKTATAAIVSLCRTTAASETEETCNDGLDNDCDGLTDGDDPDCGGADPADDKSPPPPPLAVLRKSPPPSPPPPPPPAKREKSPPPPAKRADNPPPPANAASVPSPRRPKANGRRQHH</sequence>
<feature type="region of interest" description="Disordered" evidence="1">
    <location>
        <begin position="152"/>
        <end position="173"/>
    </location>
</feature>
<feature type="region of interest" description="Disordered" evidence="1">
    <location>
        <begin position="674"/>
        <end position="756"/>
    </location>
</feature>
<dbReference type="InParanoid" id="A8J363"/>
<keyword evidence="5" id="KW-1185">Reference proteome</keyword>
<feature type="compositionally biased region" description="Low complexity" evidence="1">
    <location>
        <begin position="159"/>
        <end position="168"/>
    </location>
</feature>
<dbReference type="PaxDb" id="3055-EDP01426"/>
<name>A8J363_CHLRE</name>
<dbReference type="RefSeq" id="XP_001695639.1">
    <property type="nucleotide sequence ID" value="XM_001695587.2"/>
</dbReference>
<dbReference type="OMA" id="LRIHEYN"/>
<feature type="chain" id="PRO_5014297533" description="Peptidase M11 gametolysin domain-containing protein" evidence="2">
    <location>
        <begin position="25"/>
        <end position="756"/>
    </location>
</feature>
<evidence type="ECO:0000313" key="4">
    <source>
        <dbReference type="EMBL" id="PNW84421.1"/>
    </source>
</evidence>
<proteinExistence type="predicted"/>
<dbReference type="Pfam" id="PF05548">
    <property type="entry name" value="Peptidase_M11"/>
    <property type="match status" value="1"/>
</dbReference>
<evidence type="ECO:0000256" key="2">
    <source>
        <dbReference type="SAM" id="SignalP"/>
    </source>
</evidence>
<feature type="compositionally biased region" description="Pro residues" evidence="1">
    <location>
        <begin position="693"/>
        <end position="715"/>
    </location>
</feature>